<protein>
    <recommendedName>
        <fullName evidence="9">Sm domain-containing protein</fullName>
    </recommendedName>
</protein>
<evidence type="ECO:0000256" key="7">
    <source>
        <dbReference type="ARBA" id="ARBA00023242"/>
    </source>
</evidence>
<reference evidence="10" key="1">
    <citation type="submission" date="2021-01" db="EMBL/GenBank/DDBJ databases">
        <authorList>
            <person name="Corre E."/>
            <person name="Pelletier E."/>
            <person name="Niang G."/>
            <person name="Scheremetjew M."/>
            <person name="Finn R."/>
            <person name="Kale V."/>
            <person name="Holt S."/>
            <person name="Cochrane G."/>
            <person name="Meng A."/>
            <person name="Brown T."/>
            <person name="Cohen L."/>
        </authorList>
    </citation>
    <scope>NUCLEOTIDE SEQUENCE</scope>
    <source>
        <strain evidence="10">CCMP1243</strain>
    </source>
</reference>
<keyword evidence="5" id="KW-0694">RNA-binding</keyword>
<dbReference type="InterPro" id="IPR044641">
    <property type="entry name" value="Lsm7/SmG-like"/>
</dbReference>
<comment type="similarity">
    <text evidence="2">Belongs to the snRNP Sm proteins family.</text>
</comment>
<evidence type="ECO:0000256" key="8">
    <source>
        <dbReference type="ARBA" id="ARBA00023274"/>
    </source>
</evidence>
<dbReference type="InterPro" id="IPR010920">
    <property type="entry name" value="LSM_dom_sf"/>
</dbReference>
<gene>
    <name evidence="10" type="ORF">RMAR1173_LOCUS19176</name>
</gene>
<dbReference type="PIRSF" id="PIRSF037188">
    <property type="entry name" value="U6_snRNA_Lsm7"/>
    <property type="match status" value="1"/>
</dbReference>
<dbReference type="PANTHER" id="PTHR10553">
    <property type="entry name" value="SMALL NUCLEAR RIBONUCLEOPROTEIN"/>
    <property type="match status" value="1"/>
</dbReference>
<dbReference type="SUPFAM" id="SSF50182">
    <property type="entry name" value="Sm-like ribonucleoproteins"/>
    <property type="match status" value="1"/>
</dbReference>
<keyword evidence="3" id="KW-0507">mRNA processing</keyword>
<dbReference type="SMART" id="SM00651">
    <property type="entry name" value="Sm"/>
    <property type="match status" value="1"/>
</dbReference>
<dbReference type="PROSITE" id="PS52002">
    <property type="entry name" value="SM"/>
    <property type="match status" value="1"/>
</dbReference>
<evidence type="ECO:0000313" key="10">
    <source>
        <dbReference type="EMBL" id="CAD9708185.1"/>
    </source>
</evidence>
<name>A0A7S2ST35_9STRA</name>
<dbReference type="EMBL" id="HBHJ01028971">
    <property type="protein sequence ID" value="CAD9708185.1"/>
    <property type="molecule type" value="Transcribed_RNA"/>
</dbReference>
<dbReference type="GO" id="GO:0071004">
    <property type="term" value="C:U2-type prespliceosome"/>
    <property type="evidence" value="ECO:0007669"/>
    <property type="project" value="TreeGrafter"/>
</dbReference>
<dbReference type="CDD" id="cd01729">
    <property type="entry name" value="LSm7"/>
    <property type="match status" value="1"/>
</dbReference>
<sequence length="99" mass="11182">MAVNRKESILDLGKYIDQGVRVKFQGGREVHGVLKGYDQLVNLVLDEAVEYLRDPEDPYRITEQTRTLGMVVCRGTQVSLISPMDGTEEIANPFLQVEE</sequence>
<evidence type="ECO:0000256" key="3">
    <source>
        <dbReference type="ARBA" id="ARBA00022664"/>
    </source>
</evidence>
<dbReference type="GO" id="GO:0000398">
    <property type="term" value="P:mRNA splicing, via spliceosome"/>
    <property type="evidence" value="ECO:0007669"/>
    <property type="project" value="InterPro"/>
</dbReference>
<dbReference type="GO" id="GO:0003723">
    <property type="term" value="F:RNA binding"/>
    <property type="evidence" value="ECO:0007669"/>
    <property type="project" value="UniProtKB-KW"/>
</dbReference>
<keyword evidence="8" id="KW-0687">Ribonucleoprotein</keyword>
<dbReference type="Gene3D" id="2.30.30.100">
    <property type="match status" value="1"/>
</dbReference>
<dbReference type="InterPro" id="IPR017132">
    <property type="entry name" value="Lsm7"/>
</dbReference>
<dbReference type="AlphaFoldDB" id="A0A7S2ST35"/>
<accession>A0A7S2ST35</accession>
<dbReference type="FunFam" id="2.30.30.100:FF:000034">
    <property type="entry name" value="sm-like protein LSM7"/>
    <property type="match status" value="1"/>
</dbReference>
<comment type="subcellular location">
    <subcellularLocation>
        <location evidence="1">Nucleus</location>
    </subcellularLocation>
</comment>
<dbReference type="GO" id="GO:0071013">
    <property type="term" value="C:catalytic step 2 spliceosome"/>
    <property type="evidence" value="ECO:0007669"/>
    <property type="project" value="TreeGrafter"/>
</dbReference>
<dbReference type="InterPro" id="IPR047575">
    <property type="entry name" value="Sm"/>
</dbReference>
<evidence type="ECO:0000256" key="2">
    <source>
        <dbReference type="ARBA" id="ARBA00006850"/>
    </source>
</evidence>
<evidence type="ECO:0000256" key="4">
    <source>
        <dbReference type="ARBA" id="ARBA00022728"/>
    </source>
</evidence>
<dbReference type="Pfam" id="PF01423">
    <property type="entry name" value="LSM"/>
    <property type="match status" value="1"/>
</dbReference>
<dbReference type="GO" id="GO:0005689">
    <property type="term" value="C:U12-type spliceosomal complex"/>
    <property type="evidence" value="ECO:0007669"/>
    <property type="project" value="TreeGrafter"/>
</dbReference>
<feature type="domain" description="Sm" evidence="9">
    <location>
        <begin position="7"/>
        <end position="87"/>
    </location>
</feature>
<dbReference type="InterPro" id="IPR001163">
    <property type="entry name" value="Sm_dom_euk/arc"/>
</dbReference>
<evidence type="ECO:0000256" key="6">
    <source>
        <dbReference type="ARBA" id="ARBA00023187"/>
    </source>
</evidence>
<dbReference type="GO" id="GO:0097526">
    <property type="term" value="C:spliceosomal tri-snRNP complex"/>
    <property type="evidence" value="ECO:0007669"/>
    <property type="project" value="TreeGrafter"/>
</dbReference>
<evidence type="ECO:0000256" key="5">
    <source>
        <dbReference type="ARBA" id="ARBA00022884"/>
    </source>
</evidence>
<keyword evidence="4" id="KW-0747">Spliceosome</keyword>
<dbReference type="GO" id="GO:0000956">
    <property type="term" value="P:nuclear-transcribed mRNA catabolic process"/>
    <property type="evidence" value="ECO:0007669"/>
    <property type="project" value="InterPro"/>
</dbReference>
<dbReference type="GO" id="GO:0005688">
    <property type="term" value="C:U6 snRNP"/>
    <property type="evidence" value="ECO:0007669"/>
    <property type="project" value="TreeGrafter"/>
</dbReference>
<evidence type="ECO:0000259" key="9">
    <source>
        <dbReference type="PROSITE" id="PS52002"/>
    </source>
</evidence>
<keyword evidence="7" id="KW-0539">Nucleus</keyword>
<keyword evidence="6" id="KW-0508">mRNA splicing</keyword>
<evidence type="ECO:0000256" key="1">
    <source>
        <dbReference type="ARBA" id="ARBA00004123"/>
    </source>
</evidence>
<dbReference type="PANTHER" id="PTHR10553:SF5">
    <property type="entry name" value="U6 SNRNA-ASSOCIATED SM-LIKE PROTEIN LSM7"/>
    <property type="match status" value="1"/>
</dbReference>
<dbReference type="GO" id="GO:1990726">
    <property type="term" value="C:Lsm1-7-Pat1 complex"/>
    <property type="evidence" value="ECO:0007669"/>
    <property type="project" value="TreeGrafter"/>
</dbReference>
<proteinExistence type="inferred from homology"/>
<organism evidence="10">
    <name type="scientific">Rhizochromulina marina</name>
    <dbReference type="NCBI Taxonomy" id="1034831"/>
    <lineage>
        <taxon>Eukaryota</taxon>
        <taxon>Sar</taxon>
        <taxon>Stramenopiles</taxon>
        <taxon>Ochrophyta</taxon>
        <taxon>Dictyochophyceae</taxon>
        <taxon>Rhizochromulinales</taxon>
        <taxon>Rhizochromulina</taxon>
    </lineage>
</organism>